<proteinExistence type="predicted"/>
<reference evidence="1 2" key="1">
    <citation type="submission" date="2009-11" db="EMBL/GenBank/DDBJ databases">
        <authorList>
            <person name="Weinstock G."/>
            <person name="Sodergren E."/>
            <person name="Clifton S."/>
            <person name="Fulton L."/>
            <person name="Fulton B."/>
            <person name="Courtney L."/>
            <person name="Fronick C."/>
            <person name="Harrison M."/>
            <person name="Strong C."/>
            <person name="Farmer C."/>
            <person name="Delahaunty K."/>
            <person name="Markovic C."/>
            <person name="Hall O."/>
            <person name="Minx P."/>
            <person name="Tomlinson C."/>
            <person name="Mitreva M."/>
            <person name="Nelson J."/>
            <person name="Hou S."/>
            <person name="Wollam A."/>
            <person name="Pepin K.H."/>
            <person name="Johnson M."/>
            <person name="Bhonagiri V."/>
            <person name="Nash W.E."/>
            <person name="Warren W."/>
            <person name="Chinwalla A."/>
            <person name="Mardis E.R."/>
            <person name="Wilson R.K."/>
        </authorList>
    </citation>
    <scope>NUCLEOTIDE SEQUENCE [LARGE SCALE GENOMIC DNA]</scope>
    <source>
        <strain evidence="1 2">DSM 20093</strain>
    </source>
</reference>
<sequence>MRFGGGLCVSPYQPGQERCTLGTDSAFLLTSLVRGDAVLG</sequence>
<dbReference type="AlphaFoldDB" id="D1NRQ6"/>
<dbReference type="STRING" id="561180.BIFGAL_03005"/>
<comment type="caution">
    <text evidence="1">The sequence shown here is derived from an EMBL/GenBank/DDBJ whole genome shotgun (WGS) entry which is preliminary data.</text>
</comment>
<evidence type="ECO:0000313" key="2">
    <source>
        <dbReference type="Proteomes" id="UP000003656"/>
    </source>
</evidence>
<name>D1NRQ6_9BIFI</name>
<dbReference type="EMBL" id="ABXB03000001">
    <property type="protein sequence ID" value="EFA23895.1"/>
    <property type="molecule type" value="Genomic_DNA"/>
</dbReference>
<organism evidence="1 2">
    <name type="scientific">Bifidobacterium gallicum DSM 20093 = LMG 11596</name>
    <dbReference type="NCBI Taxonomy" id="561180"/>
    <lineage>
        <taxon>Bacteria</taxon>
        <taxon>Bacillati</taxon>
        <taxon>Actinomycetota</taxon>
        <taxon>Actinomycetes</taxon>
        <taxon>Bifidobacteriales</taxon>
        <taxon>Bifidobacteriaceae</taxon>
        <taxon>Bifidobacterium</taxon>
    </lineage>
</organism>
<gene>
    <name evidence="1" type="ORF">BIFGAL_03005</name>
</gene>
<evidence type="ECO:0000313" key="1">
    <source>
        <dbReference type="EMBL" id="EFA23895.1"/>
    </source>
</evidence>
<protein>
    <submittedName>
        <fullName evidence="1">Uncharacterized protein</fullName>
    </submittedName>
</protein>
<dbReference type="Proteomes" id="UP000003656">
    <property type="component" value="Unassembled WGS sequence"/>
</dbReference>
<accession>D1NRQ6</accession>